<dbReference type="InterPro" id="IPR005158">
    <property type="entry name" value="BTAD"/>
</dbReference>
<dbReference type="EMBL" id="BOPG01000071">
    <property type="protein sequence ID" value="GIJ61824.1"/>
    <property type="molecule type" value="Genomic_DNA"/>
</dbReference>
<gene>
    <name evidence="8" type="ORF">Vau01_093400</name>
</gene>
<dbReference type="PROSITE" id="PS50005">
    <property type="entry name" value="TPR"/>
    <property type="match status" value="1"/>
</dbReference>
<keyword evidence="9" id="KW-1185">Reference proteome</keyword>
<evidence type="ECO:0000256" key="4">
    <source>
        <dbReference type="ARBA" id="ARBA00023163"/>
    </source>
</evidence>
<dbReference type="Proteomes" id="UP000612585">
    <property type="component" value="Unassembled WGS sequence"/>
</dbReference>
<dbReference type="PRINTS" id="PR00364">
    <property type="entry name" value="DISEASERSIST"/>
</dbReference>
<keyword evidence="5" id="KW-0802">TPR repeat</keyword>
<dbReference type="PANTHER" id="PTHR35807:SF1">
    <property type="entry name" value="TRANSCRIPTIONAL REGULATOR REDD"/>
    <property type="match status" value="1"/>
</dbReference>
<keyword evidence="2" id="KW-0805">Transcription regulation</keyword>
<proteinExistence type="inferred from homology"/>
<dbReference type="PROSITE" id="PS51755">
    <property type="entry name" value="OMPR_PHOB"/>
    <property type="match status" value="1"/>
</dbReference>
<evidence type="ECO:0000256" key="6">
    <source>
        <dbReference type="PROSITE-ProRule" id="PRU01091"/>
    </source>
</evidence>
<dbReference type="InterPro" id="IPR011990">
    <property type="entry name" value="TPR-like_helical_dom_sf"/>
</dbReference>
<feature type="domain" description="OmpR/PhoB-type" evidence="7">
    <location>
        <begin position="1"/>
        <end position="102"/>
    </location>
</feature>
<sequence>MDVSFRVLGPLEVHYGDSRLEIGTPKQRTVLAMLLLHANQAVTPARLVNELWPEHAPNSAHANVTTYLSRLRRVLAGAGCRLERSDSRYVLTTRAETIDLHRFAAEAAAGDAASAAADPAAAAERWGRAAAMWHGEIFEGVPTGPTLDIARTEWTERRTTVLEQYARAQLRLGNPAVVVADLRRHAGAEPLRESGWLLLMAALYLEGNPAAALRAYEDARSVLAEQLGVGPTAHLRRMRDAIGIDDRVRVLAQLDSDTDNGAAGAAGAPVVPRRKPAQLPADVSAFTGRTAQLHQLTSLLRRPQGRSTVVVSAISGTPGVGKTALAVHWAHQVAERFPDGQLYVNLRGYDPDEPMTAADALARFLAVLGVADSDIPVETDERAARYRTETAGRRMLIVLDNVLSEDHVRPLLPGTGSCAVVVTSRDRLAGLVARDGATRLDLDLLPEADAVALLRQLIGVRVDAEPEAAGALASLCARLPLALRVAAELAVSRATTSLAQLVAELGNRDHLLDRLDAGGDPHAAVAAVFSWSYRHLPADVARVFRLFGLHPGRDADAYAVAALADTDLDAARRALDLLARAHLVHPTGADRFGMHDLLWAYAKDEAATDDRRAALGRLFDYYLATAATAIDLLYPAEAHRRPRVPAVTTPVPDLGDPAAARRWLDAERACLRATAGYAATDGWPTFSIRLPALLFRYLAGGLHDDGLAIFRHGRHAARQVGDRAGEANAINGIGSAYAQVGRHAAAAEQFNRALRLFGEVGDRTGEARARTNLGLTDERLGRYASAADQHERALANFRHVGDRTGEARALTNLGIVEQRLGRHAAAGDHLRQAYDLFSLLGDRTGEASALDKLGTVDAELGRYEPAVDHHQRSLALYRQLGNRRGEAGVLDNLGIAHCLLGRLEEAAAFHLRALALFREIGDRDGEAWALNGLGAASEPAHAAHHYAAALTVAAETGVRDQQARAHAGLATAYRATGDLGRAREHEAYASALYTDLGRPALKALL</sequence>
<organism evidence="8 9">
    <name type="scientific">Virgisporangium aurantiacum</name>
    <dbReference type="NCBI Taxonomy" id="175570"/>
    <lineage>
        <taxon>Bacteria</taxon>
        <taxon>Bacillati</taxon>
        <taxon>Actinomycetota</taxon>
        <taxon>Actinomycetes</taxon>
        <taxon>Micromonosporales</taxon>
        <taxon>Micromonosporaceae</taxon>
        <taxon>Virgisporangium</taxon>
    </lineage>
</organism>
<dbReference type="SUPFAM" id="SSF48452">
    <property type="entry name" value="TPR-like"/>
    <property type="match status" value="3"/>
</dbReference>
<evidence type="ECO:0000256" key="3">
    <source>
        <dbReference type="ARBA" id="ARBA00023125"/>
    </source>
</evidence>
<dbReference type="SUPFAM" id="SSF46894">
    <property type="entry name" value="C-terminal effector domain of the bipartite response regulators"/>
    <property type="match status" value="1"/>
</dbReference>
<dbReference type="RefSeq" id="WP_204007024.1">
    <property type="nucleotide sequence ID" value="NZ_BOPG01000071.1"/>
</dbReference>
<feature type="repeat" description="TPR" evidence="5">
    <location>
        <begin position="727"/>
        <end position="760"/>
    </location>
</feature>
<dbReference type="PANTHER" id="PTHR35807">
    <property type="entry name" value="TRANSCRIPTIONAL REGULATOR REDD-RELATED"/>
    <property type="match status" value="1"/>
</dbReference>
<evidence type="ECO:0000256" key="1">
    <source>
        <dbReference type="ARBA" id="ARBA00005820"/>
    </source>
</evidence>
<dbReference type="Pfam" id="PF03704">
    <property type="entry name" value="BTAD"/>
    <property type="match status" value="1"/>
</dbReference>
<dbReference type="CDD" id="cd15831">
    <property type="entry name" value="BTAD"/>
    <property type="match status" value="1"/>
</dbReference>
<dbReference type="Gene3D" id="3.40.50.300">
    <property type="entry name" value="P-loop containing nucleotide triphosphate hydrolases"/>
    <property type="match status" value="1"/>
</dbReference>
<dbReference type="InterPro" id="IPR016032">
    <property type="entry name" value="Sig_transdc_resp-reg_C-effctor"/>
</dbReference>
<dbReference type="SMART" id="SM01043">
    <property type="entry name" value="BTAD"/>
    <property type="match status" value="1"/>
</dbReference>
<reference evidence="8" key="1">
    <citation type="submission" date="2021-01" db="EMBL/GenBank/DDBJ databases">
        <title>Whole genome shotgun sequence of Virgisporangium aurantiacum NBRC 16421.</title>
        <authorList>
            <person name="Komaki H."/>
            <person name="Tamura T."/>
        </authorList>
    </citation>
    <scope>NUCLEOTIDE SEQUENCE</scope>
    <source>
        <strain evidence="8">NBRC 16421</strain>
    </source>
</reference>
<evidence type="ECO:0000313" key="9">
    <source>
        <dbReference type="Proteomes" id="UP000612585"/>
    </source>
</evidence>
<evidence type="ECO:0000313" key="8">
    <source>
        <dbReference type="EMBL" id="GIJ61824.1"/>
    </source>
</evidence>
<dbReference type="SMART" id="SM00862">
    <property type="entry name" value="Trans_reg_C"/>
    <property type="match status" value="1"/>
</dbReference>
<dbReference type="InterPro" id="IPR002182">
    <property type="entry name" value="NB-ARC"/>
</dbReference>
<dbReference type="SMART" id="SM00028">
    <property type="entry name" value="TPR"/>
    <property type="match status" value="7"/>
</dbReference>
<dbReference type="Pfam" id="PF13424">
    <property type="entry name" value="TPR_12"/>
    <property type="match status" value="3"/>
</dbReference>
<accession>A0A8J4E571</accession>
<keyword evidence="4" id="KW-0804">Transcription</keyword>
<evidence type="ECO:0000256" key="5">
    <source>
        <dbReference type="PROSITE-ProRule" id="PRU00339"/>
    </source>
</evidence>
<feature type="DNA-binding region" description="OmpR/PhoB-type" evidence="6">
    <location>
        <begin position="1"/>
        <end position="102"/>
    </location>
</feature>
<dbReference type="InterPro" id="IPR027417">
    <property type="entry name" value="P-loop_NTPase"/>
</dbReference>
<dbReference type="Pfam" id="PF00486">
    <property type="entry name" value="Trans_reg_C"/>
    <property type="match status" value="1"/>
</dbReference>
<evidence type="ECO:0000256" key="2">
    <source>
        <dbReference type="ARBA" id="ARBA00023015"/>
    </source>
</evidence>
<dbReference type="GO" id="GO:0043531">
    <property type="term" value="F:ADP binding"/>
    <property type="evidence" value="ECO:0007669"/>
    <property type="project" value="InterPro"/>
</dbReference>
<dbReference type="GO" id="GO:0003677">
    <property type="term" value="F:DNA binding"/>
    <property type="evidence" value="ECO:0007669"/>
    <property type="project" value="UniProtKB-UniRule"/>
</dbReference>
<evidence type="ECO:0000259" key="7">
    <source>
        <dbReference type="PROSITE" id="PS51755"/>
    </source>
</evidence>
<dbReference type="Gene3D" id="1.25.40.10">
    <property type="entry name" value="Tetratricopeptide repeat domain"/>
    <property type="match status" value="3"/>
</dbReference>
<comment type="caution">
    <text evidence="8">The sequence shown here is derived from an EMBL/GenBank/DDBJ whole genome shotgun (WGS) entry which is preliminary data.</text>
</comment>
<dbReference type="Pfam" id="PF00931">
    <property type="entry name" value="NB-ARC"/>
    <property type="match status" value="1"/>
</dbReference>
<name>A0A8J4E571_9ACTN</name>
<dbReference type="InterPro" id="IPR036388">
    <property type="entry name" value="WH-like_DNA-bd_sf"/>
</dbReference>
<protein>
    <submittedName>
        <fullName evidence="8">XRE family transcriptional regulator</fullName>
    </submittedName>
</protein>
<dbReference type="AlphaFoldDB" id="A0A8J4E571"/>
<dbReference type="InterPro" id="IPR051677">
    <property type="entry name" value="AfsR-DnrI-RedD_regulator"/>
</dbReference>
<dbReference type="GO" id="GO:0000160">
    <property type="term" value="P:phosphorelay signal transduction system"/>
    <property type="evidence" value="ECO:0007669"/>
    <property type="project" value="InterPro"/>
</dbReference>
<keyword evidence="3 6" id="KW-0238">DNA-binding</keyword>
<dbReference type="SUPFAM" id="SSF52540">
    <property type="entry name" value="P-loop containing nucleoside triphosphate hydrolases"/>
    <property type="match status" value="1"/>
</dbReference>
<comment type="similarity">
    <text evidence="1">Belongs to the AfsR/DnrI/RedD regulatory family.</text>
</comment>
<dbReference type="GO" id="GO:0006355">
    <property type="term" value="P:regulation of DNA-templated transcription"/>
    <property type="evidence" value="ECO:0007669"/>
    <property type="project" value="InterPro"/>
</dbReference>
<dbReference type="Gene3D" id="1.10.10.10">
    <property type="entry name" value="Winged helix-like DNA-binding domain superfamily/Winged helix DNA-binding domain"/>
    <property type="match status" value="1"/>
</dbReference>
<dbReference type="InterPro" id="IPR019734">
    <property type="entry name" value="TPR_rpt"/>
</dbReference>
<dbReference type="InterPro" id="IPR001867">
    <property type="entry name" value="OmpR/PhoB-type_DNA-bd"/>
</dbReference>